<protein>
    <submittedName>
        <fullName evidence="2">Putative tellurium resistance protein</fullName>
    </submittedName>
</protein>
<reference evidence="2" key="1">
    <citation type="submission" date="2018-06" db="EMBL/GenBank/DDBJ databases">
        <authorList>
            <consortium name="Pathogen Informatics"/>
            <person name="Doyle S."/>
        </authorList>
    </citation>
    <scope>NUCLEOTIDE SEQUENCE</scope>
    <source>
        <strain evidence="2">NCTC13307</strain>
    </source>
</reference>
<accession>A0A381IA94</accession>
<name>A0A381IA94_CLODI</name>
<feature type="domain" description="TerD" evidence="1">
    <location>
        <begin position="1"/>
        <end position="37"/>
    </location>
</feature>
<proteinExistence type="predicted"/>
<dbReference type="Pfam" id="PF02342">
    <property type="entry name" value="TerD"/>
    <property type="match status" value="1"/>
</dbReference>
<evidence type="ECO:0000259" key="1">
    <source>
        <dbReference type="Pfam" id="PF02342"/>
    </source>
</evidence>
<dbReference type="InterPro" id="IPR003325">
    <property type="entry name" value="TerD"/>
</dbReference>
<evidence type="ECO:0000313" key="2">
    <source>
        <dbReference type="EMBL" id="SUY24130.1"/>
    </source>
</evidence>
<sequence>MAIELKKGQKINLTKKENSDLGEILVNLNWNQKSTKKRVFLAL</sequence>
<gene>
    <name evidence="2" type="ORF">NCTC13307_02112</name>
</gene>
<organism evidence="2">
    <name type="scientific">Clostridioides difficile</name>
    <name type="common">Peptoclostridium difficile</name>
    <dbReference type="NCBI Taxonomy" id="1496"/>
    <lineage>
        <taxon>Bacteria</taxon>
        <taxon>Bacillati</taxon>
        <taxon>Bacillota</taxon>
        <taxon>Clostridia</taxon>
        <taxon>Peptostreptococcales</taxon>
        <taxon>Peptostreptococcaceae</taxon>
        <taxon>Clostridioides</taxon>
    </lineage>
</organism>
<dbReference type="AlphaFoldDB" id="A0A381IA94"/>
<dbReference type="EMBL" id="UFWD01000001">
    <property type="protein sequence ID" value="SUY24130.1"/>
    <property type="molecule type" value="Genomic_DNA"/>
</dbReference>